<evidence type="ECO:0000256" key="2">
    <source>
        <dbReference type="SAM" id="Phobius"/>
    </source>
</evidence>
<keyword evidence="2" id="KW-0472">Membrane</keyword>
<evidence type="ECO:0000256" key="1">
    <source>
        <dbReference type="SAM" id="MobiDB-lite"/>
    </source>
</evidence>
<organism evidence="4 5">
    <name type="scientific">Chelatococcus albus</name>
    <dbReference type="NCBI Taxonomy" id="3047466"/>
    <lineage>
        <taxon>Bacteria</taxon>
        <taxon>Pseudomonadati</taxon>
        <taxon>Pseudomonadota</taxon>
        <taxon>Alphaproteobacteria</taxon>
        <taxon>Hyphomicrobiales</taxon>
        <taxon>Chelatococcaceae</taxon>
        <taxon>Chelatococcus</taxon>
    </lineage>
</organism>
<keyword evidence="2" id="KW-0812">Transmembrane</keyword>
<comment type="caution">
    <text evidence="4">The sequence shown here is derived from an EMBL/GenBank/DDBJ whole genome shotgun (WGS) entry which is preliminary data.</text>
</comment>
<dbReference type="Gene3D" id="1.10.101.10">
    <property type="entry name" value="PGBD-like superfamily/PGBD"/>
    <property type="match status" value="1"/>
</dbReference>
<gene>
    <name evidence="4" type="ORF">QNA08_12475</name>
</gene>
<dbReference type="Proteomes" id="UP001321492">
    <property type="component" value="Unassembled WGS sequence"/>
</dbReference>
<dbReference type="SUPFAM" id="SSF47090">
    <property type="entry name" value="PGBD-like"/>
    <property type="match status" value="1"/>
</dbReference>
<feature type="transmembrane region" description="Helical" evidence="2">
    <location>
        <begin position="53"/>
        <end position="72"/>
    </location>
</feature>
<evidence type="ECO:0000313" key="4">
    <source>
        <dbReference type="EMBL" id="MDJ1159052.1"/>
    </source>
</evidence>
<dbReference type="InterPro" id="IPR036365">
    <property type="entry name" value="PGBD-like_sf"/>
</dbReference>
<proteinExistence type="predicted"/>
<evidence type="ECO:0000259" key="3">
    <source>
        <dbReference type="Pfam" id="PF01471"/>
    </source>
</evidence>
<name>A0ABT7AJ86_9HYPH</name>
<sequence>MREALARSDNDFVLYDRPPTRTAGRAGAKRGARKAGLARRLLGLLVRRPGRSFGALVFLGFAAAIVVNAVVLQRSQHPAPLFGADRGELRRDARLPPRQTEMAPALPPSRPAELAPQPTEQAALADAMARATQPSAQGTAPRPLARDAIGDLIRTGEPRAEAQRPVLAAQRALAKLGYGVKPDGLMGAATRTAIERFEKDKGLPVTGELGPRVVKALSAAAGMPIE</sequence>
<keyword evidence="2" id="KW-1133">Transmembrane helix</keyword>
<dbReference type="InterPro" id="IPR036366">
    <property type="entry name" value="PGBDSf"/>
</dbReference>
<evidence type="ECO:0000313" key="5">
    <source>
        <dbReference type="Proteomes" id="UP001321492"/>
    </source>
</evidence>
<dbReference type="InterPro" id="IPR002477">
    <property type="entry name" value="Peptidoglycan-bd-like"/>
</dbReference>
<dbReference type="EMBL" id="JASJEV010000007">
    <property type="protein sequence ID" value="MDJ1159052.1"/>
    <property type="molecule type" value="Genomic_DNA"/>
</dbReference>
<feature type="region of interest" description="Disordered" evidence="1">
    <location>
        <begin position="96"/>
        <end position="117"/>
    </location>
</feature>
<protein>
    <submittedName>
        <fullName evidence="4">Peptidoglycan-binding domain-containing protein</fullName>
    </submittedName>
</protein>
<accession>A0ABT7AJ86</accession>
<reference evidence="4 5" key="1">
    <citation type="submission" date="2023-05" db="EMBL/GenBank/DDBJ databases">
        <title>Chelatococcus sp. nov., a moderately thermophilic bacterium isolated from hot spring microbial mat.</title>
        <authorList>
            <person name="Hu C.-J."/>
            <person name="Li W.-J."/>
        </authorList>
    </citation>
    <scope>NUCLEOTIDE SEQUENCE [LARGE SCALE GENOMIC DNA]</scope>
    <source>
        <strain evidence="4 5">SYSU G07232</strain>
    </source>
</reference>
<dbReference type="Pfam" id="PF01471">
    <property type="entry name" value="PG_binding_1"/>
    <property type="match status" value="1"/>
</dbReference>
<feature type="domain" description="Peptidoglycan binding-like" evidence="3">
    <location>
        <begin position="166"/>
        <end position="217"/>
    </location>
</feature>
<keyword evidence="5" id="KW-1185">Reference proteome</keyword>
<dbReference type="RefSeq" id="WP_283741042.1">
    <property type="nucleotide sequence ID" value="NZ_JASJEV010000007.1"/>
</dbReference>